<accession>A0AAE1J310</accession>
<dbReference type="PANTHER" id="PTHR31319">
    <property type="entry name" value="ZINC FINGER PROTEIN CONSTANS-LIKE 4"/>
    <property type="match status" value="1"/>
</dbReference>
<organism evidence="6 7">
    <name type="scientific">Acacia crassicarpa</name>
    <name type="common">northern wattle</name>
    <dbReference type="NCBI Taxonomy" id="499986"/>
    <lineage>
        <taxon>Eukaryota</taxon>
        <taxon>Viridiplantae</taxon>
        <taxon>Streptophyta</taxon>
        <taxon>Embryophyta</taxon>
        <taxon>Tracheophyta</taxon>
        <taxon>Spermatophyta</taxon>
        <taxon>Magnoliopsida</taxon>
        <taxon>eudicotyledons</taxon>
        <taxon>Gunneridae</taxon>
        <taxon>Pentapetalae</taxon>
        <taxon>rosids</taxon>
        <taxon>fabids</taxon>
        <taxon>Fabales</taxon>
        <taxon>Fabaceae</taxon>
        <taxon>Caesalpinioideae</taxon>
        <taxon>mimosoid clade</taxon>
        <taxon>Acacieae</taxon>
        <taxon>Acacia</taxon>
    </lineage>
</organism>
<feature type="compositionally biased region" description="Polar residues" evidence="4">
    <location>
        <begin position="13"/>
        <end position="25"/>
    </location>
</feature>
<dbReference type="GO" id="GO:0005634">
    <property type="term" value="C:nucleus"/>
    <property type="evidence" value="ECO:0007669"/>
    <property type="project" value="UniProtKB-SubCell"/>
</dbReference>
<dbReference type="GO" id="GO:0003700">
    <property type="term" value="F:DNA-binding transcription factor activity"/>
    <property type="evidence" value="ECO:0007669"/>
    <property type="project" value="TreeGrafter"/>
</dbReference>
<dbReference type="Proteomes" id="UP001293593">
    <property type="component" value="Unassembled WGS sequence"/>
</dbReference>
<evidence type="ECO:0000313" key="6">
    <source>
        <dbReference type="EMBL" id="KAK4262785.1"/>
    </source>
</evidence>
<comment type="subcellular location">
    <subcellularLocation>
        <location evidence="1 3">Nucleus</location>
    </subcellularLocation>
</comment>
<dbReference type="EMBL" id="JAWXYG010000009">
    <property type="protein sequence ID" value="KAK4262785.1"/>
    <property type="molecule type" value="Genomic_DNA"/>
</dbReference>
<dbReference type="AlphaFoldDB" id="A0AAE1J310"/>
<evidence type="ECO:0000256" key="1">
    <source>
        <dbReference type="ARBA" id="ARBA00004123"/>
    </source>
</evidence>
<feature type="region of interest" description="Disordered" evidence="4">
    <location>
        <begin position="1"/>
        <end position="25"/>
    </location>
</feature>
<dbReference type="Pfam" id="PF06203">
    <property type="entry name" value="CCT"/>
    <property type="match status" value="1"/>
</dbReference>
<dbReference type="InterPro" id="IPR010402">
    <property type="entry name" value="CCT_domain"/>
</dbReference>
<feature type="region of interest" description="Disordered" evidence="4">
    <location>
        <begin position="262"/>
        <end position="284"/>
    </location>
</feature>
<evidence type="ECO:0000259" key="5">
    <source>
        <dbReference type="PROSITE" id="PS51017"/>
    </source>
</evidence>
<protein>
    <recommendedName>
        <fullName evidence="5">CCT domain-containing protein</fullName>
    </recommendedName>
</protein>
<gene>
    <name evidence="6" type="ORF">QN277_028296</name>
</gene>
<evidence type="ECO:0000313" key="7">
    <source>
        <dbReference type="Proteomes" id="UP001293593"/>
    </source>
</evidence>
<dbReference type="GO" id="GO:0009909">
    <property type="term" value="P:regulation of flower development"/>
    <property type="evidence" value="ECO:0007669"/>
    <property type="project" value="InterPro"/>
</dbReference>
<keyword evidence="2 3" id="KW-0539">Nucleus</keyword>
<evidence type="ECO:0000256" key="2">
    <source>
        <dbReference type="ARBA" id="ARBA00023242"/>
    </source>
</evidence>
<proteinExistence type="predicted"/>
<sequence>MSTNAYAFDSSFPRHSTTSDMASSDTPGGGDLFFSDPFPFLFFNPTDVAAVHQIPNETASSCSLDPFSSSFFSFSPPSTHLENLSLYQQHLETEFGNFSGLDDGFKVVKSEELQTGGDYSNGNQNFVPQNNASENVHKSIQRSYSSSCFDGKPGFLLQPHHDTLIDSSNFHGQAMNSPENSQVRRVCSTGDLQNMESSTQTNQREGSFLEEANFKVGRYSAEERKEKISKYRAKRSQRNFNKTIKYACRKTLADNRPRIRGRFARNDETGENSKGSCSTRNEEEDEFWFEGMHEEQEQMMTWRMMSGGGEYMNSYGSDPLHQHQFQYRSF</sequence>
<comment type="caution">
    <text evidence="6">The sequence shown here is derived from an EMBL/GenBank/DDBJ whole genome shotgun (WGS) entry which is preliminary data.</text>
</comment>
<dbReference type="InterPro" id="IPR045281">
    <property type="entry name" value="CONSTANS-like"/>
</dbReference>
<name>A0AAE1J310_9FABA</name>
<evidence type="ECO:0000256" key="3">
    <source>
        <dbReference type="PROSITE-ProRule" id="PRU00357"/>
    </source>
</evidence>
<feature type="domain" description="CCT" evidence="5">
    <location>
        <begin position="224"/>
        <end position="266"/>
    </location>
</feature>
<dbReference type="PROSITE" id="PS51017">
    <property type="entry name" value="CCT"/>
    <property type="match status" value="1"/>
</dbReference>
<evidence type="ECO:0000256" key="4">
    <source>
        <dbReference type="SAM" id="MobiDB-lite"/>
    </source>
</evidence>
<reference evidence="6" key="1">
    <citation type="submission" date="2023-10" db="EMBL/GenBank/DDBJ databases">
        <title>Chromosome-level genome of the transformable northern wattle, Acacia crassicarpa.</title>
        <authorList>
            <person name="Massaro I."/>
            <person name="Sinha N.R."/>
            <person name="Poethig S."/>
            <person name="Leichty A.R."/>
        </authorList>
    </citation>
    <scope>NUCLEOTIDE SEQUENCE</scope>
    <source>
        <strain evidence="6">Acra3RX</strain>
        <tissue evidence="6">Leaf</tissue>
    </source>
</reference>
<keyword evidence="7" id="KW-1185">Reference proteome</keyword>
<dbReference type="PANTHER" id="PTHR31319:SF103">
    <property type="entry name" value="CCT MOTIF FAMILY PROTEIN"/>
    <property type="match status" value="1"/>
</dbReference>